<dbReference type="eggNOG" id="COG0479">
    <property type="taxonomic scope" value="Bacteria"/>
</dbReference>
<dbReference type="Gene3D" id="3.10.20.30">
    <property type="match status" value="1"/>
</dbReference>
<dbReference type="AlphaFoldDB" id="A0A1W6BVA2"/>
<feature type="domain" description="HdrB-like C-terminal" evidence="1">
    <location>
        <begin position="263"/>
        <end position="343"/>
    </location>
</feature>
<dbReference type="RefSeq" id="WP_027305223.1">
    <property type="nucleotide sequence ID" value="NZ_CP020867.1"/>
</dbReference>
<organism evidence="2 3">
    <name type="scientific">Campylobacter cuniculorum DSM 23162 = LMG 24588</name>
    <dbReference type="NCBI Taxonomy" id="1121267"/>
    <lineage>
        <taxon>Bacteria</taxon>
        <taxon>Pseudomonadati</taxon>
        <taxon>Campylobacterota</taxon>
        <taxon>Epsilonproteobacteria</taxon>
        <taxon>Campylobacterales</taxon>
        <taxon>Campylobacteraceae</taxon>
        <taxon>Campylobacter</taxon>
    </lineage>
</organism>
<dbReference type="Gene3D" id="1.10.1060.20">
    <property type="match status" value="1"/>
</dbReference>
<dbReference type="OrthoDB" id="5372285at2"/>
<dbReference type="Proteomes" id="UP000192902">
    <property type="component" value="Chromosome"/>
</dbReference>
<dbReference type="STRING" id="1121267.CCUN_0356"/>
<dbReference type="InterPro" id="IPR012675">
    <property type="entry name" value="Beta-grasp_dom_sf"/>
</dbReference>
<evidence type="ECO:0000259" key="1">
    <source>
        <dbReference type="Pfam" id="PF22196"/>
    </source>
</evidence>
<dbReference type="Gene3D" id="3.40.50.11810">
    <property type="match status" value="1"/>
</dbReference>
<evidence type="ECO:0000313" key="2">
    <source>
        <dbReference type="EMBL" id="ARJ56008.1"/>
    </source>
</evidence>
<sequence>MKKLELRIFRFDKNKDYEDYYKPYVYDNYENFKALYDLLLQVQDDDIYFDFPKDENAYILVNSKPFPLCANLEQILQEEGFELMIEPLSLKRATKDLIFDKKDFLDEFKFVASLVNDEDKKLYEKYDYLYYTSEILKFNQDCFGDSLFYFIFKMIEKYPGKKLDFLQILADKNRGIFYHLPTKNKDLEQIIKKLKDEISQAGLIDKNLINFKEFKKEEKRKLTHIKHDFKGFNIGFYGYENEELKTKLKAKIMDFKNPSSGFELLNFNVNLAYKIAADIVLDAYDKGCDFLVVDEAKDFYMFDTCCKDLMKESGRDFEDFYILNSQELIALIEGEESASLKNHKLKVTLI</sequence>
<dbReference type="KEGG" id="ccun:CCUN_0356"/>
<dbReference type="EMBL" id="CP020867">
    <property type="protein sequence ID" value="ARJ56008.1"/>
    <property type="molecule type" value="Genomic_DNA"/>
</dbReference>
<evidence type="ECO:0000313" key="3">
    <source>
        <dbReference type="Proteomes" id="UP000192902"/>
    </source>
</evidence>
<name>A0A1W6BVA2_9BACT</name>
<proteinExistence type="predicted"/>
<reference evidence="2 3" key="1">
    <citation type="submission" date="2017-04" db="EMBL/GenBank/DDBJ databases">
        <title>Complete genome sequence of the Campylobacter cuniculorum type strain LMG24588.</title>
        <authorList>
            <person name="Miller W.G."/>
            <person name="Yee E."/>
            <person name="Revez J."/>
            <person name="Bono J.L."/>
            <person name="Rossi M."/>
        </authorList>
    </citation>
    <scope>NUCLEOTIDE SEQUENCE [LARGE SCALE GENOMIC DNA]</scope>
    <source>
        <strain evidence="2 3">LMG 24588</strain>
    </source>
</reference>
<dbReference type="InterPro" id="IPR054018">
    <property type="entry name" value="HdrB-like_C"/>
</dbReference>
<dbReference type="Pfam" id="PF22196">
    <property type="entry name" value="HdrB-like_C"/>
    <property type="match status" value="1"/>
</dbReference>
<protein>
    <recommendedName>
        <fullName evidence="1">HdrB-like C-terminal domain-containing protein</fullName>
    </recommendedName>
</protein>
<gene>
    <name evidence="2" type="ORF">CCUN_0356</name>
</gene>
<accession>A0A1W6BVA2</accession>